<protein>
    <submittedName>
        <fullName evidence="1">Uncharacterized protein</fullName>
    </submittedName>
</protein>
<dbReference type="EMBL" id="FPHH01000031">
    <property type="protein sequence ID" value="SFV55305.1"/>
    <property type="molecule type" value="Genomic_DNA"/>
</dbReference>
<gene>
    <name evidence="1" type="ORF">MNB_SM-5-54</name>
</gene>
<reference evidence="1" key="1">
    <citation type="submission" date="2016-10" db="EMBL/GenBank/DDBJ databases">
        <authorList>
            <person name="de Groot N.N."/>
        </authorList>
    </citation>
    <scope>NUCLEOTIDE SEQUENCE</scope>
</reference>
<evidence type="ECO:0000313" key="1">
    <source>
        <dbReference type="EMBL" id="SFV55305.1"/>
    </source>
</evidence>
<proteinExistence type="predicted"/>
<organism evidence="1">
    <name type="scientific">hydrothermal vent metagenome</name>
    <dbReference type="NCBI Taxonomy" id="652676"/>
    <lineage>
        <taxon>unclassified sequences</taxon>
        <taxon>metagenomes</taxon>
        <taxon>ecological metagenomes</taxon>
    </lineage>
</organism>
<accession>A0A1W1BPA8</accession>
<name>A0A1W1BPA8_9ZZZZ</name>
<sequence length="88" mass="10046">MKQHIWLNALKGAVVQKDVAQLEKLLETIPNFDTLEDMQTALYLFQEAKRVVEDVKGQTERSMAQMKKNIDFLNSATADKRASFDITS</sequence>
<dbReference type="AlphaFoldDB" id="A0A1W1BPA8"/>